<dbReference type="VEuPathDB" id="FungiDB:PTTG_08704"/>
<evidence type="ECO:0000313" key="2">
    <source>
        <dbReference type="EMBL" id="OAV86228.1"/>
    </source>
</evidence>
<dbReference type="InterPro" id="IPR038921">
    <property type="entry name" value="YOR389W-like"/>
</dbReference>
<evidence type="ECO:0000256" key="1">
    <source>
        <dbReference type="SAM" id="SignalP"/>
    </source>
</evidence>
<evidence type="ECO:0000313" key="4">
    <source>
        <dbReference type="Proteomes" id="UP000005240"/>
    </source>
</evidence>
<dbReference type="Proteomes" id="UP000005240">
    <property type="component" value="Unassembled WGS sequence"/>
</dbReference>
<reference evidence="3 4" key="3">
    <citation type="journal article" date="2017" name="G3 (Bethesda)">
        <title>Comparative analysis highlights variable genome content of wheat rusts and divergence of the mating loci.</title>
        <authorList>
            <person name="Cuomo C.A."/>
            <person name="Bakkeren G."/>
            <person name="Khalil H.B."/>
            <person name="Panwar V."/>
            <person name="Joly D."/>
            <person name="Linning R."/>
            <person name="Sakthikumar S."/>
            <person name="Song X."/>
            <person name="Adiconis X."/>
            <person name="Fan L."/>
            <person name="Goldberg J.M."/>
            <person name="Levin J.Z."/>
            <person name="Young S."/>
            <person name="Zeng Q."/>
            <person name="Anikster Y."/>
            <person name="Bruce M."/>
            <person name="Wang M."/>
            <person name="Yin C."/>
            <person name="McCallum B."/>
            <person name="Szabo L.J."/>
            <person name="Hulbert S."/>
            <person name="Chen X."/>
            <person name="Fellers J.P."/>
        </authorList>
    </citation>
    <scope>NUCLEOTIDE SEQUENCE</scope>
    <source>
        <strain evidence="3">isolate 1-1 / race 1 (BBBD)</strain>
        <strain evidence="4">Isolate 1-1 / race 1 (BBBD)</strain>
    </source>
</reference>
<reference evidence="3" key="4">
    <citation type="submission" date="2025-05" db="UniProtKB">
        <authorList>
            <consortium name="EnsemblFungi"/>
        </authorList>
    </citation>
    <scope>IDENTIFICATION</scope>
    <source>
        <strain evidence="3">isolate 1-1 / race 1 (BBBD)</strain>
    </source>
</reference>
<dbReference type="PANTHER" id="PTHR35204:SF1">
    <property type="entry name" value="ENTEROTOXIN"/>
    <property type="match status" value="1"/>
</dbReference>
<dbReference type="EnsemblFungi" id="PTTG_08704-t43_1">
    <property type="protein sequence ID" value="PTTG_08704-t43_1-p1"/>
    <property type="gene ID" value="PTTG_08704"/>
</dbReference>
<gene>
    <name evidence="2" type="ORF">PTTG_08704</name>
</gene>
<reference evidence="2" key="2">
    <citation type="submission" date="2016-05" db="EMBL/GenBank/DDBJ databases">
        <title>Comparative analysis highlights variable genome content of wheat rusts and divergence of the mating loci.</title>
        <authorList>
            <person name="Cuomo C.A."/>
            <person name="Bakkeren G."/>
            <person name="Szabo L."/>
            <person name="Khalil H."/>
            <person name="Joly D."/>
            <person name="Goldberg J."/>
            <person name="Young S."/>
            <person name="Zeng Q."/>
            <person name="Fellers J."/>
        </authorList>
    </citation>
    <scope>NUCLEOTIDE SEQUENCE [LARGE SCALE GENOMIC DNA]</scope>
    <source>
        <strain evidence="2">1-1 BBBD Race 1</strain>
    </source>
</reference>
<feature type="chain" id="PRO_5008109491" evidence="1">
    <location>
        <begin position="23"/>
        <end position="226"/>
    </location>
</feature>
<evidence type="ECO:0000313" key="3">
    <source>
        <dbReference type="EnsemblFungi" id="PTTG_08704-t43_1-p1"/>
    </source>
</evidence>
<sequence length="226" mass="24989">MCAFQVLFAKRLQLTLLTGLVASPWLAPLEVAAESEQLSFLPTPNPATGSSPSVPGTDHPNLIFASFAGLLQQWPNTYAYSGHSIIPGVVPRGTLLYHGTNHQSQTPPPSEGLEWLAFNPEYSYVIHAHRLGQVDLYTYTATRALRVIYFDGQSSSLGTPGFMDSQSVLINGTISERFGDDGRYIQAEYDRAHELCKIGEQWGFEGVVRRNTGFELMWCDFTKGVE</sequence>
<accession>A0A180G0Y1</accession>
<dbReference type="EMBL" id="ADAS02001420">
    <property type="protein sequence ID" value="OAV86228.1"/>
    <property type="molecule type" value="Genomic_DNA"/>
</dbReference>
<proteinExistence type="predicted"/>
<name>A0A180G0Y1_PUCT1</name>
<dbReference type="OrthoDB" id="10261782at2759"/>
<dbReference type="AlphaFoldDB" id="A0A180G0Y1"/>
<keyword evidence="4" id="KW-1185">Reference proteome</keyword>
<feature type="signal peptide" evidence="1">
    <location>
        <begin position="1"/>
        <end position="22"/>
    </location>
</feature>
<protein>
    <submittedName>
        <fullName evidence="2 3">Uncharacterized protein</fullName>
    </submittedName>
</protein>
<keyword evidence="1" id="KW-0732">Signal</keyword>
<organism evidence="2">
    <name type="scientific">Puccinia triticina (isolate 1-1 / race 1 (BBBD))</name>
    <name type="common">Brown leaf rust fungus</name>
    <dbReference type="NCBI Taxonomy" id="630390"/>
    <lineage>
        <taxon>Eukaryota</taxon>
        <taxon>Fungi</taxon>
        <taxon>Dikarya</taxon>
        <taxon>Basidiomycota</taxon>
        <taxon>Pucciniomycotina</taxon>
        <taxon>Pucciniomycetes</taxon>
        <taxon>Pucciniales</taxon>
        <taxon>Pucciniaceae</taxon>
        <taxon>Puccinia</taxon>
    </lineage>
</organism>
<reference evidence="2" key="1">
    <citation type="submission" date="2009-11" db="EMBL/GenBank/DDBJ databases">
        <authorList>
            <consortium name="The Broad Institute Genome Sequencing Platform"/>
            <person name="Ward D."/>
            <person name="Feldgarden M."/>
            <person name="Earl A."/>
            <person name="Young S.K."/>
            <person name="Zeng Q."/>
            <person name="Koehrsen M."/>
            <person name="Alvarado L."/>
            <person name="Berlin A."/>
            <person name="Bochicchio J."/>
            <person name="Borenstein D."/>
            <person name="Chapman S.B."/>
            <person name="Chen Z."/>
            <person name="Engels R."/>
            <person name="Freedman E."/>
            <person name="Gellesch M."/>
            <person name="Goldberg J."/>
            <person name="Griggs A."/>
            <person name="Gujja S."/>
            <person name="Heilman E."/>
            <person name="Heiman D."/>
            <person name="Hepburn T."/>
            <person name="Howarth C."/>
            <person name="Jen D."/>
            <person name="Larson L."/>
            <person name="Lewis B."/>
            <person name="Mehta T."/>
            <person name="Park D."/>
            <person name="Pearson M."/>
            <person name="Roberts A."/>
            <person name="Saif S."/>
            <person name="Shea T."/>
            <person name="Shenoy N."/>
            <person name="Sisk P."/>
            <person name="Stolte C."/>
            <person name="Sykes S."/>
            <person name="Thomson T."/>
            <person name="Walk T."/>
            <person name="White J."/>
            <person name="Yandava C."/>
            <person name="Izard J."/>
            <person name="Baranova O.V."/>
            <person name="Blanton J.M."/>
            <person name="Tanner A.C."/>
            <person name="Dewhirst F.E."/>
            <person name="Haas B."/>
            <person name="Nusbaum C."/>
            <person name="Birren B."/>
        </authorList>
    </citation>
    <scope>NUCLEOTIDE SEQUENCE [LARGE SCALE GENOMIC DNA]</scope>
    <source>
        <strain evidence="2">1-1 BBBD Race 1</strain>
    </source>
</reference>
<dbReference type="PANTHER" id="PTHR35204">
    <property type="entry name" value="YALI0A21131P"/>
    <property type="match status" value="1"/>
</dbReference>